<dbReference type="WBParaSite" id="SMUV_0000605501-mRNA-1">
    <property type="protein sequence ID" value="SMUV_0000605501-mRNA-1"/>
    <property type="gene ID" value="SMUV_0000605501"/>
</dbReference>
<keyword evidence="4" id="KW-1185">Reference proteome</keyword>
<organism evidence="4 5">
    <name type="scientific">Syphacia muris</name>
    <dbReference type="NCBI Taxonomy" id="451379"/>
    <lineage>
        <taxon>Eukaryota</taxon>
        <taxon>Metazoa</taxon>
        <taxon>Ecdysozoa</taxon>
        <taxon>Nematoda</taxon>
        <taxon>Chromadorea</taxon>
        <taxon>Rhabditida</taxon>
        <taxon>Spirurina</taxon>
        <taxon>Oxyuridomorpha</taxon>
        <taxon>Oxyuroidea</taxon>
        <taxon>Oxyuridae</taxon>
        <taxon>Syphacia</taxon>
    </lineage>
</organism>
<dbReference type="PANTHER" id="PTHR48025">
    <property type="entry name" value="OS02G0815200 PROTEIN"/>
    <property type="match status" value="1"/>
</dbReference>
<evidence type="ECO:0000259" key="3">
    <source>
        <dbReference type="PROSITE" id="PS50102"/>
    </source>
</evidence>
<dbReference type="SUPFAM" id="SSF54928">
    <property type="entry name" value="RNA-binding domain, RBD"/>
    <property type="match status" value="3"/>
</dbReference>
<reference evidence="5" key="1">
    <citation type="submission" date="2016-04" db="UniProtKB">
        <authorList>
            <consortium name="WormBaseParasite"/>
        </authorList>
    </citation>
    <scope>IDENTIFICATION</scope>
</reference>
<feature type="domain" description="RRM" evidence="3">
    <location>
        <begin position="253"/>
        <end position="325"/>
    </location>
</feature>
<feature type="domain" description="RRM" evidence="3">
    <location>
        <begin position="147"/>
        <end position="225"/>
    </location>
</feature>
<evidence type="ECO:0000313" key="5">
    <source>
        <dbReference type="WBParaSite" id="SMUV_0000605501-mRNA-1"/>
    </source>
</evidence>
<dbReference type="SMART" id="SM00360">
    <property type="entry name" value="RRM"/>
    <property type="match status" value="3"/>
</dbReference>
<sequence length="325" mass="36593">LFFKQPQSSWQYKTLSAGASALETSASDIYASGSRNYDHYYCNAQNAGFDVGNETRGSRTICVTNLDPSVVDSFLAVFFGEVGEVTRTQINFKDYALPHAFVEFVDSSSAAEAAQKLNGAKILDQEIATKVLGKSSDKDRSESAQHFQVFVGDLTYDVDNQVLRDAFSQFGNISDAKVIIDPTTQRPKGYGFVSYPTKEEAERAIEQMNGAWLGHRQIRTNWANRRLEPAEVHHKRRELSYADVYNKAGADNCSVYVGNVESSVSEEELRRLFEQFGKLMEVRLCKSKSCAFLRYEKKEYACSAITEMNNKELNGRIIRCSWGKF</sequence>
<keyword evidence="1 2" id="KW-0694">RNA-binding</keyword>
<feature type="domain" description="RRM" evidence="3">
    <location>
        <begin position="59"/>
        <end position="134"/>
    </location>
</feature>
<dbReference type="InterPro" id="IPR003954">
    <property type="entry name" value="RRM_euk-type"/>
</dbReference>
<dbReference type="InterPro" id="IPR035979">
    <property type="entry name" value="RBD_domain_sf"/>
</dbReference>
<name>A0A0N5AN77_9BILA</name>
<dbReference type="Pfam" id="PF00076">
    <property type="entry name" value="RRM_1"/>
    <property type="match status" value="3"/>
</dbReference>
<dbReference type="InterPro" id="IPR000504">
    <property type="entry name" value="RRM_dom"/>
</dbReference>
<evidence type="ECO:0000313" key="4">
    <source>
        <dbReference type="Proteomes" id="UP000046393"/>
    </source>
</evidence>
<dbReference type="AlphaFoldDB" id="A0A0N5AN77"/>
<evidence type="ECO:0000256" key="2">
    <source>
        <dbReference type="PROSITE-ProRule" id="PRU00176"/>
    </source>
</evidence>
<dbReference type="SMART" id="SM00361">
    <property type="entry name" value="RRM_1"/>
    <property type="match status" value="3"/>
</dbReference>
<dbReference type="PANTHER" id="PTHR48025:SF20">
    <property type="entry name" value="TIA1 CYTOTOXIC GRANULE ASSOCIATED RNA BINDING PROTEIN"/>
    <property type="match status" value="1"/>
</dbReference>
<dbReference type="GO" id="GO:0003729">
    <property type="term" value="F:mRNA binding"/>
    <property type="evidence" value="ECO:0007669"/>
    <property type="project" value="TreeGrafter"/>
</dbReference>
<dbReference type="Gene3D" id="3.30.70.330">
    <property type="match status" value="3"/>
</dbReference>
<accession>A0A0N5AN77</accession>
<dbReference type="GO" id="GO:0005634">
    <property type="term" value="C:nucleus"/>
    <property type="evidence" value="ECO:0007669"/>
    <property type="project" value="TreeGrafter"/>
</dbReference>
<dbReference type="InterPro" id="IPR050502">
    <property type="entry name" value="Euk_RNA-bind_prot"/>
</dbReference>
<dbReference type="Proteomes" id="UP000046393">
    <property type="component" value="Unplaced"/>
</dbReference>
<protein>
    <submittedName>
        <fullName evidence="5">Nucleolysin TIA-1/TIAR</fullName>
    </submittedName>
</protein>
<proteinExistence type="predicted"/>
<dbReference type="STRING" id="451379.A0A0N5AN77"/>
<dbReference type="PROSITE" id="PS50102">
    <property type="entry name" value="RRM"/>
    <property type="match status" value="3"/>
</dbReference>
<dbReference type="InterPro" id="IPR012677">
    <property type="entry name" value="Nucleotide-bd_a/b_plait_sf"/>
</dbReference>
<evidence type="ECO:0000256" key="1">
    <source>
        <dbReference type="ARBA" id="ARBA00022884"/>
    </source>
</evidence>